<comment type="caution">
    <text evidence="1">The sequence shown here is derived from an EMBL/GenBank/DDBJ whole genome shotgun (WGS) entry which is preliminary data.</text>
</comment>
<evidence type="ECO:0000313" key="1">
    <source>
        <dbReference type="EMBL" id="OYQ43379.1"/>
    </source>
</evidence>
<dbReference type="AlphaFoldDB" id="A0A255ZPP5"/>
<evidence type="ECO:0000313" key="2">
    <source>
        <dbReference type="Proteomes" id="UP000216035"/>
    </source>
</evidence>
<keyword evidence="2" id="KW-1185">Reference proteome</keyword>
<gene>
    <name evidence="1" type="ORF">CHX27_10295</name>
</gene>
<proteinExistence type="predicted"/>
<accession>A0A255ZPP5</accession>
<reference evidence="1 2" key="1">
    <citation type="submission" date="2017-07" db="EMBL/GenBank/DDBJ databases">
        <title>Flavobacterium cyanobacteriorum sp. nov., isolated from cyanobacterial aggregates in a eutrophic lake.</title>
        <authorList>
            <person name="Cai H."/>
        </authorList>
    </citation>
    <scope>NUCLEOTIDE SEQUENCE [LARGE SCALE GENOMIC DNA]</scope>
    <source>
        <strain evidence="1 2">TH167</strain>
    </source>
</reference>
<organism evidence="1 2">
    <name type="scientific">Flavobacterium aurantiibacter</name>
    <dbReference type="NCBI Taxonomy" id="2023067"/>
    <lineage>
        <taxon>Bacteria</taxon>
        <taxon>Pseudomonadati</taxon>
        <taxon>Bacteroidota</taxon>
        <taxon>Flavobacteriia</taxon>
        <taxon>Flavobacteriales</taxon>
        <taxon>Flavobacteriaceae</taxon>
        <taxon>Flavobacterium</taxon>
    </lineage>
</organism>
<dbReference type="EMBL" id="NOXX01000205">
    <property type="protein sequence ID" value="OYQ43379.1"/>
    <property type="molecule type" value="Genomic_DNA"/>
</dbReference>
<sequence>MRVISILSKFAIKNWSAKVSKNQPVLAAGLFFWACPAAFSVRPMALPQKAAGQAFRCKVFVYWASGCGGSGFRWSPAQPRRLSQSTANAFRYSPSRGKIVHKSRFHKAKKIRFMLRNGFYNFFNQKQFNYRCIFLLRYSS</sequence>
<protein>
    <submittedName>
        <fullName evidence="1">Uncharacterized protein</fullName>
    </submittedName>
</protein>
<name>A0A255ZPP5_9FLAO</name>
<dbReference type="RefSeq" id="WP_094486695.1">
    <property type="nucleotide sequence ID" value="NZ_NOXX01000205.1"/>
</dbReference>
<dbReference type="Proteomes" id="UP000216035">
    <property type="component" value="Unassembled WGS sequence"/>
</dbReference>